<keyword evidence="1" id="KW-0472">Membrane</keyword>
<evidence type="ECO:0000313" key="3">
    <source>
        <dbReference type="EMBL" id="RDZ29749.1"/>
    </source>
</evidence>
<feature type="transmembrane region" description="Helical" evidence="1">
    <location>
        <begin position="149"/>
        <end position="170"/>
    </location>
</feature>
<reference evidence="3 4" key="1">
    <citation type="submission" date="2018-08" db="EMBL/GenBank/DDBJ databases">
        <title>Lysobacter sp. zong2l5, whole genome shotgun sequence.</title>
        <authorList>
            <person name="Zhang X."/>
            <person name="Feng G."/>
            <person name="Zhu H."/>
        </authorList>
    </citation>
    <scope>NUCLEOTIDE SEQUENCE [LARGE SCALE GENOMIC DNA]</scope>
    <source>
        <strain evidence="4">zong2l5</strain>
    </source>
</reference>
<name>A0A371K725_9GAMM</name>
<keyword evidence="1" id="KW-0812">Transmembrane</keyword>
<gene>
    <name evidence="3" type="ORF">DX914_08125</name>
</gene>
<feature type="transmembrane region" description="Helical" evidence="1">
    <location>
        <begin position="120"/>
        <end position="137"/>
    </location>
</feature>
<evidence type="ECO:0000256" key="2">
    <source>
        <dbReference type="SAM" id="SignalP"/>
    </source>
</evidence>
<evidence type="ECO:0000256" key="1">
    <source>
        <dbReference type="SAM" id="Phobius"/>
    </source>
</evidence>
<organism evidence="3 4">
    <name type="scientific">Lysobacter silvisoli</name>
    <dbReference type="NCBI Taxonomy" id="2293254"/>
    <lineage>
        <taxon>Bacteria</taxon>
        <taxon>Pseudomonadati</taxon>
        <taxon>Pseudomonadota</taxon>
        <taxon>Gammaproteobacteria</taxon>
        <taxon>Lysobacterales</taxon>
        <taxon>Lysobacteraceae</taxon>
        <taxon>Lysobacter</taxon>
    </lineage>
</organism>
<feature type="chain" id="PRO_5017084167" evidence="2">
    <location>
        <begin position="21"/>
        <end position="196"/>
    </location>
</feature>
<comment type="caution">
    <text evidence="3">The sequence shown here is derived from an EMBL/GenBank/DDBJ whole genome shotgun (WGS) entry which is preliminary data.</text>
</comment>
<keyword evidence="1" id="KW-1133">Transmembrane helix</keyword>
<dbReference type="OrthoDB" id="6024885at2"/>
<proteinExistence type="predicted"/>
<feature type="signal peptide" evidence="2">
    <location>
        <begin position="1"/>
        <end position="20"/>
    </location>
</feature>
<accession>A0A371K725</accession>
<sequence>MGWSSYAALAALLCFAAALAGFGAQLGGYTHAQHPVAWLGATGVAYALGFNLLAFVLPGALAAAIALRLRQVLGEGAWSARVGAQLTLLSALAFAAQGLLPLDAQDLDAHASRLHATVWLLWWLAYAAGALAIAFGTHGRAGLQALSRASLIAALAVLLCVLVLPSLLPAGLAQRAAFGAWLLWWWYAARAGVSRI</sequence>
<keyword evidence="4" id="KW-1185">Reference proteome</keyword>
<feature type="transmembrane region" description="Helical" evidence="1">
    <location>
        <begin position="48"/>
        <end position="67"/>
    </location>
</feature>
<protein>
    <submittedName>
        <fullName evidence="3">DUF998 domain-containing protein</fullName>
    </submittedName>
</protein>
<keyword evidence="2" id="KW-0732">Signal</keyword>
<feature type="transmembrane region" description="Helical" evidence="1">
    <location>
        <begin position="176"/>
        <end position="193"/>
    </location>
</feature>
<dbReference type="AlphaFoldDB" id="A0A371K725"/>
<dbReference type="Proteomes" id="UP000264492">
    <property type="component" value="Unassembled WGS sequence"/>
</dbReference>
<feature type="transmembrane region" description="Helical" evidence="1">
    <location>
        <begin position="79"/>
        <end position="100"/>
    </location>
</feature>
<dbReference type="EMBL" id="QTSU01000001">
    <property type="protein sequence ID" value="RDZ29749.1"/>
    <property type="molecule type" value="Genomic_DNA"/>
</dbReference>
<evidence type="ECO:0000313" key="4">
    <source>
        <dbReference type="Proteomes" id="UP000264492"/>
    </source>
</evidence>